<dbReference type="GO" id="GO:0043495">
    <property type="term" value="F:protein-membrane adaptor activity"/>
    <property type="evidence" value="ECO:0007669"/>
    <property type="project" value="TreeGrafter"/>
</dbReference>
<sequence length="430" mass="49886">MSVHKPDNIKPSSAPSFGNNLSPVTHLRSESPFCSPYYGMNTNIKPEKTNGILHRIDNKILAGQLKLCQVETVRCPSCRLQSQLVCPACVSSNFRTSKLKEAYRESFLKKAEIDRKMDVLLQLKMKLDSDLFAKQRNIKLMKEKIEVCKENIYRLKKKIAVAEMRRSKCEKNVRTLDLKQNSHSKRIGLQEQENAKLKAYLKVKRDEIFCYIRFYTSLFSHYIPIQRFTKENKKMVEATSSTTVTEPPQQWPPVKKFYFTVNGCVIEDNNEYERLLDDLLEGVSVIFLGKHSKHAYSGLLYTIRLVNVIAYFADLWLPYRYDLKDFALCTGWSQDLFYTDMFKLNVNVLSLAAAFGLKNEQIKINQPVHNLHTLVNSLLKNDLTGTDGLVSEKMKHQIFDAFSKFVWEERNDRLEVDNVEEDWVNVGFSM</sequence>
<dbReference type="GO" id="GO:0097632">
    <property type="term" value="C:extrinsic component of phagophore assembly site membrane"/>
    <property type="evidence" value="ECO:0007669"/>
    <property type="project" value="TreeGrafter"/>
</dbReference>
<dbReference type="GO" id="GO:0035014">
    <property type="term" value="F:phosphatidylinositol 3-kinase regulator activity"/>
    <property type="evidence" value="ECO:0007669"/>
    <property type="project" value="TreeGrafter"/>
</dbReference>
<dbReference type="EMBL" id="CAJFDH010000001">
    <property type="protein sequence ID" value="CAD5207651.1"/>
    <property type="molecule type" value="Genomic_DNA"/>
</dbReference>
<dbReference type="GO" id="GO:0035032">
    <property type="term" value="C:phosphatidylinositol 3-kinase complex, class III"/>
    <property type="evidence" value="ECO:0007669"/>
    <property type="project" value="TreeGrafter"/>
</dbReference>
<dbReference type="AlphaFoldDB" id="A0A811JWK2"/>
<evidence type="ECO:0000256" key="1">
    <source>
        <dbReference type="SAM" id="MobiDB-lite"/>
    </source>
</evidence>
<dbReference type="GO" id="GO:0097629">
    <property type="term" value="C:extrinsic component of omegasome membrane"/>
    <property type="evidence" value="ECO:0007669"/>
    <property type="project" value="TreeGrafter"/>
</dbReference>
<comment type="caution">
    <text evidence="2">The sequence shown here is derived from an EMBL/GenBank/DDBJ whole genome shotgun (WGS) entry which is preliminary data.</text>
</comment>
<dbReference type="GO" id="GO:0016240">
    <property type="term" value="P:autophagosome membrane docking"/>
    <property type="evidence" value="ECO:0007669"/>
    <property type="project" value="TreeGrafter"/>
</dbReference>
<organism evidence="2 3">
    <name type="scientific">Bursaphelenchus okinawaensis</name>
    <dbReference type="NCBI Taxonomy" id="465554"/>
    <lineage>
        <taxon>Eukaryota</taxon>
        <taxon>Metazoa</taxon>
        <taxon>Ecdysozoa</taxon>
        <taxon>Nematoda</taxon>
        <taxon>Chromadorea</taxon>
        <taxon>Rhabditida</taxon>
        <taxon>Tylenchina</taxon>
        <taxon>Tylenchomorpha</taxon>
        <taxon>Aphelenchoidea</taxon>
        <taxon>Aphelenchoididae</taxon>
        <taxon>Bursaphelenchus</taxon>
    </lineage>
</organism>
<reference evidence="2" key="1">
    <citation type="submission" date="2020-09" db="EMBL/GenBank/DDBJ databases">
        <authorList>
            <person name="Kikuchi T."/>
        </authorList>
    </citation>
    <scope>NUCLEOTIDE SEQUENCE</scope>
    <source>
        <strain evidence="2">SH1</strain>
    </source>
</reference>
<accession>A0A811JWK2</accession>
<dbReference type="EMBL" id="CAJFCW020000001">
    <property type="protein sequence ID" value="CAG9086364.1"/>
    <property type="molecule type" value="Genomic_DNA"/>
</dbReference>
<dbReference type="OrthoDB" id="5791875at2759"/>
<dbReference type="Proteomes" id="UP000783686">
    <property type="component" value="Unassembled WGS sequence"/>
</dbReference>
<dbReference type="GO" id="GO:0000423">
    <property type="term" value="P:mitophagy"/>
    <property type="evidence" value="ECO:0007669"/>
    <property type="project" value="TreeGrafter"/>
</dbReference>
<dbReference type="Proteomes" id="UP000614601">
    <property type="component" value="Unassembled WGS sequence"/>
</dbReference>
<proteinExistence type="predicted"/>
<protein>
    <submittedName>
        <fullName evidence="2">Uncharacterized protein</fullName>
    </submittedName>
</protein>
<dbReference type="PANTHER" id="PTHR13664:SF0">
    <property type="entry name" value="BECLIN 1-ASSOCIATED AUTOPHAGY-RELATED KEY REGULATOR"/>
    <property type="match status" value="1"/>
</dbReference>
<evidence type="ECO:0000313" key="2">
    <source>
        <dbReference type="EMBL" id="CAD5207651.1"/>
    </source>
</evidence>
<evidence type="ECO:0000313" key="3">
    <source>
        <dbReference type="Proteomes" id="UP000614601"/>
    </source>
</evidence>
<name>A0A811JWK2_9BILA</name>
<dbReference type="GO" id="GO:0009267">
    <property type="term" value="P:cellular response to starvation"/>
    <property type="evidence" value="ECO:0007669"/>
    <property type="project" value="TreeGrafter"/>
</dbReference>
<dbReference type="GO" id="GO:0000045">
    <property type="term" value="P:autophagosome assembly"/>
    <property type="evidence" value="ECO:0007669"/>
    <property type="project" value="TreeGrafter"/>
</dbReference>
<gene>
    <name evidence="2" type="ORF">BOKJ2_LOCUS2304</name>
</gene>
<keyword evidence="3" id="KW-1185">Reference proteome</keyword>
<dbReference type="GO" id="GO:0005776">
    <property type="term" value="C:autophagosome"/>
    <property type="evidence" value="ECO:0007669"/>
    <property type="project" value="TreeGrafter"/>
</dbReference>
<dbReference type="PANTHER" id="PTHR13664">
    <property type="entry name" value="BECLIN 1-ASSOCIATED AUTOPHAGY-RELATED KEY REGULATOR"/>
    <property type="match status" value="1"/>
</dbReference>
<feature type="region of interest" description="Disordered" evidence="1">
    <location>
        <begin position="1"/>
        <end position="21"/>
    </location>
</feature>
<feature type="compositionally biased region" description="Polar residues" evidence="1">
    <location>
        <begin position="10"/>
        <end position="21"/>
    </location>
</feature>